<feature type="domain" description="Transposase IS110-like N-terminal" evidence="1">
    <location>
        <begin position="6"/>
        <end position="119"/>
    </location>
</feature>
<evidence type="ECO:0000313" key="4">
    <source>
        <dbReference type="Proteomes" id="UP000176863"/>
    </source>
</evidence>
<reference evidence="3 4" key="1">
    <citation type="journal article" date="2016" name="Nat. Commun.">
        <title>Thousands of microbial genomes shed light on interconnected biogeochemical processes in an aquifer system.</title>
        <authorList>
            <person name="Anantharaman K."/>
            <person name="Brown C.T."/>
            <person name="Hug L.A."/>
            <person name="Sharon I."/>
            <person name="Castelle C.J."/>
            <person name="Probst A.J."/>
            <person name="Thomas B.C."/>
            <person name="Singh A."/>
            <person name="Wilkins M.J."/>
            <person name="Karaoz U."/>
            <person name="Brodie E.L."/>
            <person name="Williams K.H."/>
            <person name="Hubbard S.S."/>
            <person name="Banfield J.F."/>
        </authorList>
    </citation>
    <scope>NUCLEOTIDE SEQUENCE [LARGE SCALE GENOMIC DNA]</scope>
</reference>
<evidence type="ECO:0000259" key="2">
    <source>
        <dbReference type="Pfam" id="PF02371"/>
    </source>
</evidence>
<name>A0A1F6CVR7_9BACT</name>
<dbReference type="PANTHER" id="PTHR33055">
    <property type="entry name" value="TRANSPOSASE FOR INSERTION SEQUENCE ELEMENT IS1111A"/>
    <property type="match status" value="1"/>
</dbReference>
<proteinExistence type="predicted"/>
<comment type="caution">
    <text evidence="3">The sequence shown here is derived from an EMBL/GenBank/DDBJ whole genome shotgun (WGS) entry which is preliminary data.</text>
</comment>
<sequence>MIIIAFDVSKLELVGARMQGAGRVAERYIVVNTPEAIDQFLDTLPKKKITIGSEATAEYHLYLARACLARSIPFKLINPLITKQFTRATIRKRKTDRDDAEIIGKCLLQGAGRELTSHDLMPATRILRTACDLSQMARTMHLKHKRFVEHFPETTAVQAALAETEDALRRAARLLHSHGAGLVSHTERALAQSIVGIGGELAPVIVSEIGDPTRFKGGKQLVAYAGLDPKVKQSGKSLARNTAITKRGSPYLRRALFIAASVAQRYDPELKAYYEKKRAEGKHYSPVTIANARHLAHRVLAVLKRGTPYVKRELSTAQS</sequence>
<dbReference type="EMBL" id="MFKT01000014">
    <property type="protein sequence ID" value="OGG53266.1"/>
    <property type="molecule type" value="Genomic_DNA"/>
</dbReference>
<gene>
    <name evidence="3" type="ORF">A2851_01600</name>
</gene>
<evidence type="ECO:0000259" key="1">
    <source>
        <dbReference type="Pfam" id="PF01548"/>
    </source>
</evidence>
<dbReference type="STRING" id="1798480.A2851_01600"/>
<dbReference type="AlphaFoldDB" id="A0A1F6CVR7"/>
<evidence type="ECO:0000313" key="3">
    <source>
        <dbReference type="EMBL" id="OGG53266.1"/>
    </source>
</evidence>
<dbReference type="InterPro" id="IPR047650">
    <property type="entry name" value="Transpos_IS110"/>
</dbReference>
<dbReference type="GO" id="GO:0003677">
    <property type="term" value="F:DNA binding"/>
    <property type="evidence" value="ECO:0007669"/>
    <property type="project" value="InterPro"/>
</dbReference>
<dbReference type="Pfam" id="PF01548">
    <property type="entry name" value="DEDD_Tnp_IS110"/>
    <property type="match status" value="1"/>
</dbReference>
<dbReference type="Pfam" id="PF02371">
    <property type="entry name" value="Transposase_20"/>
    <property type="match status" value="1"/>
</dbReference>
<accession>A0A1F6CVR7</accession>
<dbReference type="GO" id="GO:0006313">
    <property type="term" value="P:DNA transposition"/>
    <property type="evidence" value="ECO:0007669"/>
    <property type="project" value="InterPro"/>
</dbReference>
<dbReference type="NCBIfam" id="NF033542">
    <property type="entry name" value="transpos_IS110"/>
    <property type="match status" value="1"/>
</dbReference>
<dbReference type="InterPro" id="IPR002525">
    <property type="entry name" value="Transp_IS110-like_N"/>
</dbReference>
<protein>
    <submittedName>
        <fullName evidence="3">Uncharacterized protein</fullName>
    </submittedName>
</protein>
<organism evidence="3 4">
    <name type="scientific">Candidatus Kaiserbacteria bacterium RIFCSPHIGHO2_01_FULL_53_29</name>
    <dbReference type="NCBI Taxonomy" id="1798480"/>
    <lineage>
        <taxon>Bacteria</taxon>
        <taxon>Candidatus Kaiseribacteriota</taxon>
    </lineage>
</organism>
<dbReference type="InterPro" id="IPR003346">
    <property type="entry name" value="Transposase_20"/>
</dbReference>
<feature type="domain" description="Transposase IS116/IS110/IS902 C-terminal" evidence="2">
    <location>
        <begin position="190"/>
        <end position="275"/>
    </location>
</feature>
<dbReference type="GO" id="GO:0004803">
    <property type="term" value="F:transposase activity"/>
    <property type="evidence" value="ECO:0007669"/>
    <property type="project" value="InterPro"/>
</dbReference>
<dbReference type="Proteomes" id="UP000176863">
    <property type="component" value="Unassembled WGS sequence"/>
</dbReference>